<dbReference type="InterPro" id="IPR027443">
    <property type="entry name" value="IPNS-like_sf"/>
</dbReference>
<dbReference type="InterPro" id="IPR044861">
    <property type="entry name" value="IPNS-like_FE2OG_OXY"/>
</dbReference>
<dbReference type="InterPro" id="IPR005123">
    <property type="entry name" value="Oxoglu/Fe-dep_dioxygenase_dom"/>
</dbReference>
<keyword evidence="2" id="KW-0560">Oxidoreductase</keyword>
<dbReference type="InParanoid" id="A0A2K1QKI1"/>
<evidence type="ECO:0000256" key="1">
    <source>
        <dbReference type="ARBA" id="ARBA00008056"/>
    </source>
</evidence>
<accession>A0A2K1QKI1</accession>
<dbReference type="SUPFAM" id="SSF51197">
    <property type="entry name" value="Clavaminate synthase-like"/>
    <property type="match status" value="1"/>
</dbReference>
<dbReference type="AlphaFoldDB" id="A0A2K1QKI1"/>
<keyword evidence="2" id="KW-0408">Iron</keyword>
<protein>
    <recommendedName>
        <fullName evidence="3">Fe2OG dioxygenase domain-containing protein</fullName>
    </recommendedName>
</protein>
<dbReference type="OrthoDB" id="288590at2759"/>
<dbReference type="STRING" id="2082308.A0A2K1QKI1"/>
<dbReference type="Pfam" id="PF03171">
    <property type="entry name" value="2OG-FeII_Oxy"/>
    <property type="match status" value="1"/>
</dbReference>
<keyword evidence="5" id="KW-1185">Reference proteome</keyword>
<evidence type="ECO:0000313" key="4">
    <source>
        <dbReference type="EMBL" id="PNS15637.1"/>
    </source>
</evidence>
<feature type="domain" description="Fe2OG dioxygenase" evidence="3">
    <location>
        <begin position="156"/>
        <end position="272"/>
    </location>
</feature>
<dbReference type="EMBL" id="NKHZ01000068">
    <property type="protein sequence ID" value="PNS15637.1"/>
    <property type="molecule type" value="Genomic_DNA"/>
</dbReference>
<keyword evidence="2" id="KW-0479">Metal-binding</keyword>
<gene>
    <name evidence="4" type="ORF">CAC42_4089</name>
</gene>
<dbReference type="GO" id="GO:0016491">
    <property type="term" value="F:oxidoreductase activity"/>
    <property type="evidence" value="ECO:0007669"/>
    <property type="project" value="UniProtKB-KW"/>
</dbReference>
<dbReference type="GO" id="GO:0046872">
    <property type="term" value="F:metal ion binding"/>
    <property type="evidence" value="ECO:0007669"/>
    <property type="project" value="UniProtKB-KW"/>
</dbReference>
<evidence type="ECO:0000259" key="3">
    <source>
        <dbReference type="PROSITE" id="PS51471"/>
    </source>
</evidence>
<dbReference type="Gene3D" id="2.60.120.330">
    <property type="entry name" value="B-lactam Antibiotic, Isopenicillin N Synthase, Chain"/>
    <property type="match status" value="1"/>
</dbReference>
<organism evidence="4 5">
    <name type="scientific">Sphaceloma murrayae</name>
    <dbReference type="NCBI Taxonomy" id="2082308"/>
    <lineage>
        <taxon>Eukaryota</taxon>
        <taxon>Fungi</taxon>
        <taxon>Dikarya</taxon>
        <taxon>Ascomycota</taxon>
        <taxon>Pezizomycotina</taxon>
        <taxon>Dothideomycetes</taxon>
        <taxon>Dothideomycetidae</taxon>
        <taxon>Myriangiales</taxon>
        <taxon>Elsinoaceae</taxon>
        <taxon>Sphaceloma</taxon>
    </lineage>
</organism>
<evidence type="ECO:0000313" key="5">
    <source>
        <dbReference type="Proteomes" id="UP000243797"/>
    </source>
</evidence>
<proteinExistence type="inferred from homology"/>
<dbReference type="Proteomes" id="UP000243797">
    <property type="component" value="Unassembled WGS sequence"/>
</dbReference>
<dbReference type="PANTHER" id="PTHR47990">
    <property type="entry name" value="2-OXOGLUTARATE (2OG) AND FE(II)-DEPENDENT OXYGENASE SUPERFAMILY PROTEIN-RELATED"/>
    <property type="match status" value="1"/>
</dbReference>
<comment type="similarity">
    <text evidence="1 2">Belongs to the iron/ascorbate-dependent oxidoreductase family.</text>
</comment>
<evidence type="ECO:0000256" key="2">
    <source>
        <dbReference type="RuleBase" id="RU003682"/>
    </source>
</evidence>
<name>A0A2K1QKI1_9PEZI</name>
<dbReference type="InterPro" id="IPR050231">
    <property type="entry name" value="Iron_ascorbate_oxido_reductase"/>
</dbReference>
<reference evidence="4 5" key="1">
    <citation type="submission" date="2017-06" db="EMBL/GenBank/DDBJ databases">
        <title>Draft genome sequence of a variant of Elsinoe murrayae.</title>
        <authorList>
            <person name="Cheng Q."/>
        </authorList>
    </citation>
    <scope>NUCLEOTIDE SEQUENCE [LARGE SCALE GENOMIC DNA]</scope>
    <source>
        <strain evidence="4 5">CQ-2017a</strain>
    </source>
</reference>
<sequence>MTSTVTVDTSDLAPVSFPQDVPTIDLPKVSLSKLASRDAAETARVTTIMRTSSFFMLDLMDHPSGVLLYESIVECARLAGKLFTSIPFEKKQTFQRRKNVAILDKGALGTCDENGLYRKLFSQGYEIARLVLEAFQTALQVEDDAILQSHDLNSPSGHTIRMLRYPAATAHKTQGRPTLAAHRDWTSLTILFTWLGGLQVPKSTAKWYEGSPQSEDDWAYVRPVPGCACINAGEALQLLTGKMVKAGLHRVVAAPGDQEKCDKLSVFIGIRPKNEWPMRPYRSPLIPDSVAEDEDYANLTCEEWGGISIAKWIAAAQARERAKLAEGQANRKTGSA</sequence>
<comment type="caution">
    <text evidence="4">The sequence shown here is derived from an EMBL/GenBank/DDBJ whole genome shotgun (WGS) entry which is preliminary data.</text>
</comment>
<dbReference type="PROSITE" id="PS51471">
    <property type="entry name" value="FE2OG_OXY"/>
    <property type="match status" value="1"/>
</dbReference>